<accession>A0A9J5W8W8</accession>
<name>A0A9J5W8W8_SOLCO</name>
<dbReference type="AlphaFoldDB" id="A0A9J5W8W8"/>
<sequence length="122" mass="14280">MKSISTWENDKLYNMRVFDFLHLLQVPATPNPCLKELENEKISKNKIDQEKKEYRDQAIKNNKEPASTNGNISQQPHTVTTSNTQGDQWQTKKNKKNKTNHNNDDRPHSSQENEDTKQHPHN</sequence>
<feature type="compositionally biased region" description="Polar residues" evidence="1">
    <location>
        <begin position="64"/>
        <end position="89"/>
    </location>
</feature>
<dbReference type="EMBL" id="JACXVP010000012">
    <property type="protein sequence ID" value="KAG5572001.1"/>
    <property type="molecule type" value="Genomic_DNA"/>
</dbReference>
<evidence type="ECO:0000313" key="3">
    <source>
        <dbReference type="Proteomes" id="UP000824120"/>
    </source>
</evidence>
<feature type="compositionally biased region" description="Basic and acidic residues" evidence="1">
    <location>
        <begin position="101"/>
        <end position="122"/>
    </location>
</feature>
<evidence type="ECO:0000313" key="2">
    <source>
        <dbReference type="EMBL" id="KAG5572001.1"/>
    </source>
</evidence>
<dbReference type="Proteomes" id="UP000824120">
    <property type="component" value="Chromosome 12"/>
</dbReference>
<protein>
    <submittedName>
        <fullName evidence="2">Uncharacterized protein</fullName>
    </submittedName>
</protein>
<gene>
    <name evidence="2" type="ORF">H5410_061767</name>
</gene>
<comment type="caution">
    <text evidence="2">The sequence shown here is derived from an EMBL/GenBank/DDBJ whole genome shotgun (WGS) entry which is preliminary data.</text>
</comment>
<reference evidence="2 3" key="1">
    <citation type="submission" date="2020-09" db="EMBL/GenBank/DDBJ databases">
        <title>De no assembly of potato wild relative species, Solanum commersonii.</title>
        <authorList>
            <person name="Cho K."/>
        </authorList>
    </citation>
    <scope>NUCLEOTIDE SEQUENCE [LARGE SCALE GENOMIC DNA]</scope>
    <source>
        <strain evidence="2">LZ3.2</strain>
        <tissue evidence="2">Leaf</tissue>
    </source>
</reference>
<organism evidence="2 3">
    <name type="scientific">Solanum commersonii</name>
    <name type="common">Commerson's wild potato</name>
    <name type="synonym">Commerson's nightshade</name>
    <dbReference type="NCBI Taxonomy" id="4109"/>
    <lineage>
        <taxon>Eukaryota</taxon>
        <taxon>Viridiplantae</taxon>
        <taxon>Streptophyta</taxon>
        <taxon>Embryophyta</taxon>
        <taxon>Tracheophyta</taxon>
        <taxon>Spermatophyta</taxon>
        <taxon>Magnoliopsida</taxon>
        <taxon>eudicotyledons</taxon>
        <taxon>Gunneridae</taxon>
        <taxon>Pentapetalae</taxon>
        <taxon>asterids</taxon>
        <taxon>lamiids</taxon>
        <taxon>Solanales</taxon>
        <taxon>Solanaceae</taxon>
        <taxon>Solanoideae</taxon>
        <taxon>Solaneae</taxon>
        <taxon>Solanum</taxon>
    </lineage>
</organism>
<feature type="compositionally biased region" description="Basic and acidic residues" evidence="1">
    <location>
        <begin position="37"/>
        <end position="63"/>
    </location>
</feature>
<proteinExistence type="predicted"/>
<evidence type="ECO:0000256" key="1">
    <source>
        <dbReference type="SAM" id="MobiDB-lite"/>
    </source>
</evidence>
<keyword evidence="3" id="KW-1185">Reference proteome</keyword>
<feature type="region of interest" description="Disordered" evidence="1">
    <location>
        <begin position="37"/>
        <end position="122"/>
    </location>
</feature>